<accession>A0A3P6VF13</accession>
<dbReference type="GO" id="GO:0006508">
    <property type="term" value="P:proteolysis"/>
    <property type="evidence" value="ECO:0007669"/>
    <property type="project" value="InterPro"/>
</dbReference>
<dbReference type="PROSITE" id="PS50240">
    <property type="entry name" value="TRYPSIN_DOM"/>
    <property type="match status" value="1"/>
</dbReference>
<dbReference type="OrthoDB" id="9970815at2759"/>
<proteinExistence type="predicted"/>
<dbReference type="InterPro" id="IPR009003">
    <property type="entry name" value="Peptidase_S1_PA"/>
</dbReference>
<dbReference type="AlphaFoldDB" id="A0A3P6VF13"/>
<keyword evidence="1" id="KW-1015">Disulfide bond</keyword>
<dbReference type="EMBL" id="UYRU01045274">
    <property type="protein sequence ID" value="VDK89121.1"/>
    <property type="molecule type" value="Genomic_DNA"/>
</dbReference>
<sequence>MKTRAAPHSWPWHVGLWSERIGYYPYCGGTLISPSLILTAAHCIATVFEASVGNFIDMEAASGGQLHVLVGAHDYTKADASQQLRLVRYALLYPKQNYSIIGEGYDIAVLKLHEPITTDSNVRPICFSTEQVALQPGSICYYAGWGGVYTNQPTGILEFPNALREAEVQLDSDDHCKDVYGAKFAKSNSCIRTEGNIPGEGDSGGGLFCLSEDDGRWFWYGLIEGAARNPREECAVISKFEAVHTWIQATALYLGL</sequence>
<name>A0A3P6VF13_DIBLA</name>
<dbReference type="Gene3D" id="2.40.10.10">
    <property type="entry name" value="Trypsin-like serine proteases"/>
    <property type="match status" value="1"/>
</dbReference>
<dbReference type="InterPro" id="IPR043504">
    <property type="entry name" value="Peptidase_S1_PA_chymotrypsin"/>
</dbReference>
<evidence type="ECO:0000313" key="3">
    <source>
        <dbReference type="EMBL" id="VDK89121.1"/>
    </source>
</evidence>
<gene>
    <name evidence="3" type="ORF">DILT_LOCUS4328</name>
</gene>
<dbReference type="InterPro" id="IPR001254">
    <property type="entry name" value="Trypsin_dom"/>
</dbReference>
<dbReference type="InterPro" id="IPR018114">
    <property type="entry name" value="TRYPSIN_HIS"/>
</dbReference>
<dbReference type="GO" id="GO:0004252">
    <property type="term" value="F:serine-type endopeptidase activity"/>
    <property type="evidence" value="ECO:0007669"/>
    <property type="project" value="InterPro"/>
</dbReference>
<evidence type="ECO:0000259" key="2">
    <source>
        <dbReference type="PROSITE" id="PS50240"/>
    </source>
</evidence>
<dbReference type="PRINTS" id="PR00722">
    <property type="entry name" value="CHYMOTRYPSIN"/>
</dbReference>
<protein>
    <recommendedName>
        <fullName evidence="2">Peptidase S1 domain-containing protein</fullName>
    </recommendedName>
</protein>
<dbReference type="Proteomes" id="UP000281553">
    <property type="component" value="Unassembled WGS sequence"/>
</dbReference>
<evidence type="ECO:0000313" key="4">
    <source>
        <dbReference type="Proteomes" id="UP000281553"/>
    </source>
</evidence>
<evidence type="ECO:0000256" key="1">
    <source>
        <dbReference type="ARBA" id="ARBA00023157"/>
    </source>
</evidence>
<feature type="domain" description="Peptidase S1" evidence="2">
    <location>
        <begin position="1"/>
        <end position="252"/>
    </location>
</feature>
<dbReference type="Pfam" id="PF00089">
    <property type="entry name" value="Trypsin"/>
    <property type="match status" value="1"/>
</dbReference>
<dbReference type="PROSITE" id="PS00134">
    <property type="entry name" value="TRYPSIN_HIS"/>
    <property type="match status" value="1"/>
</dbReference>
<dbReference type="PANTHER" id="PTHR24252">
    <property type="entry name" value="ACROSIN-RELATED"/>
    <property type="match status" value="1"/>
</dbReference>
<dbReference type="CDD" id="cd00190">
    <property type="entry name" value="Tryp_SPc"/>
    <property type="match status" value="1"/>
</dbReference>
<organism evidence="3 4">
    <name type="scientific">Dibothriocephalus latus</name>
    <name type="common">Fish tapeworm</name>
    <name type="synonym">Diphyllobothrium latum</name>
    <dbReference type="NCBI Taxonomy" id="60516"/>
    <lineage>
        <taxon>Eukaryota</taxon>
        <taxon>Metazoa</taxon>
        <taxon>Spiralia</taxon>
        <taxon>Lophotrochozoa</taxon>
        <taxon>Platyhelminthes</taxon>
        <taxon>Cestoda</taxon>
        <taxon>Eucestoda</taxon>
        <taxon>Diphyllobothriidea</taxon>
        <taxon>Diphyllobothriidae</taxon>
        <taxon>Dibothriocephalus</taxon>
    </lineage>
</organism>
<reference evidence="3 4" key="1">
    <citation type="submission" date="2018-11" db="EMBL/GenBank/DDBJ databases">
        <authorList>
            <consortium name="Pathogen Informatics"/>
        </authorList>
    </citation>
    <scope>NUCLEOTIDE SEQUENCE [LARGE SCALE GENOMIC DNA]</scope>
</reference>
<keyword evidence="4" id="KW-1185">Reference proteome</keyword>
<dbReference type="SUPFAM" id="SSF50494">
    <property type="entry name" value="Trypsin-like serine proteases"/>
    <property type="match status" value="1"/>
</dbReference>
<dbReference type="SMART" id="SM00020">
    <property type="entry name" value="Tryp_SPc"/>
    <property type="match status" value="1"/>
</dbReference>
<dbReference type="PANTHER" id="PTHR24252:SF7">
    <property type="entry name" value="HYALIN"/>
    <property type="match status" value="1"/>
</dbReference>
<dbReference type="InterPro" id="IPR001314">
    <property type="entry name" value="Peptidase_S1A"/>
</dbReference>